<protein>
    <submittedName>
        <fullName evidence="1">Uncharacterized protein</fullName>
    </submittedName>
</protein>
<dbReference type="EMBL" id="JXTB01000506">
    <property type="protein sequence ID" value="PON38099.1"/>
    <property type="molecule type" value="Genomic_DNA"/>
</dbReference>
<keyword evidence="2" id="KW-1185">Reference proteome</keyword>
<dbReference type="Proteomes" id="UP000237105">
    <property type="component" value="Unassembled WGS sequence"/>
</dbReference>
<name>A0A2P5ANJ1_PARAD</name>
<evidence type="ECO:0000313" key="1">
    <source>
        <dbReference type="EMBL" id="PON38099.1"/>
    </source>
</evidence>
<evidence type="ECO:0000313" key="2">
    <source>
        <dbReference type="Proteomes" id="UP000237105"/>
    </source>
</evidence>
<gene>
    <name evidence="1" type="ORF">PanWU01x14_315370</name>
</gene>
<dbReference type="AlphaFoldDB" id="A0A2P5ANJ1"/>
<organism evidence="1 2">
    <name type="scientific">Parasponia andersonii</name>
    <name type="common">Sponia andersonii</name>
    <dbReference type="NCBI Taxonomy" id="3476"/>
    <lineage>
        <taxon>Eukaryota</taxon>
        <taxon>Viridiplantae</taxon>
        <taxon>Streptophyta</taxon>
        <taxon>Embryophyta</taxon>
        <taxon>Tracheophyta</taxon>
        <taxon>Spermatophyta</taxon>
        <taxon>Magnoliopsida</taxon>
        <taxon>eudicotyledons</taxon>
        <taxon>Gunneridae</taxon>
        <taxon>Pentapetalae</taxon>
        <taxon>rosids</taxon>
        <taxon>fabids</taxon>
        <taxon>Rosales</taxon>
        <taxon>Cannabaceae</taxon>
        <taxon>Parasponia</taxon>
    </lineage>
</organism>
<proteinExistence type="predicted"/>
<sequence>MQDITTTNNSGSKLFAQSFTQIEDWHDMVFYGFKPWIRVGPFLTRQFSSARKFLMSGPSPPLGSASRLPGHRTLWLIFFRCRYNASHWFCGAVSHRSRGGVRIGGEERPPLSSGEWLLERSRSVSKKETLLKSIDLKLADSQRDELFCESPKSRQLEYVIHGRTSPGRDLEKDAAPRLWETTRETHTNSEIELFTPFSP</sequence>
<reference evidence="2" key="1">
    <citation type="submission" date="2016-06" db="EMBL/GenBank/DDBJ databases">
        <title>Parallel loss of symbiosis genes in relatives of nitrogen-fixing non-legume Parasponia.</title>
        <authorList>
            <person name="Van Velzen R."/>
            <person name="Holmer R."/>
            <person name="Bu F."/>
            <person name="Rutten L."/>
            <person name="Van Zeijl A."/>
            <person name="Liu W."/>
            <person name="Santuari L."/>
            <person name="Cao Q."/>
            <person name="Sharma T."/>
            <person name="Shen D."/>
            <person name="Roswanjaya Y."/>
            <person name="Wardhani T."/>
            <person name="Kalhor M.S."/>
            <person name="Jansen J."/>
            <person name="Van den Hoogen J."/>
            <person name="Gungor B."/>
            <person name="Hartog M."/>
            <person name="Hontelez J."/>
            <person name="Verver J."/>
            <person name="Yang W.-C."/>
            <person name="Schijlen E."/>
            <person name="Repin R."/>
            <person name="Schilthuizen M."/>
            <person name="Schranz E."/>
            <person name="Heidstra R."/>
            <person name="Miyata K."/>
            <person name="Fedorova E."/>
            <person name="Kohlen W."/>
            <person name="Bisseling T."/>
            <person name="Smit S."/>
            <person name="Geurts R."/>
        </authorList>
    </citation>
    <scope>NUCLEOTIDE SEQUENCE [LARGE SCALE GENOMIC DNA]</scope>
    <source>
        <strain evidence="2">cv. WU1-14</strain>
    </source>
</reference>
<accession>A0A2P5ANJ1</accession>
<comment type="caution">
    <text evidence="1">The sequence shown here is derived from an EMBL/GenBank/DDBJ whole genome shotgun (WGS) entry which is preliminary data.</text>
</comment>